<dbReference type="Pfam" id="PF04463">
    <property type="entry name" value="2-thiour_desulf"/>
    <property type="match status" value="1"/>
</dbReference>
<organism evidence="2">
    <name type="scientific">uncultured Thiotrichaceae bacterium</name>
    <dbReference type="NCBI Taxonomy" id="298394"/>
    <lineage>
        <taxon>Bacteria</taxon>
        <taxon>Pseudomonadati</taxon>
        <taxon>Pseudomonadota</taxon>
        <taxon>Gammaproteobacteria</taxon>
        <taxon>Thiotrichales</taxon>
        <taxon>Thiotrichaceae</taxon>
        <taxon>environmental samples</taxon>
    </lineage>
</organism>
<proteinExistence type="predicted"/>
<evidence type="ECO:0000259" key="1">
    <source>
        <dbReference type="Pfam" id="PF08349"/>
    </source>
</evidence>
<dbReference type="AlphaFoldDB" id="A0A6S6UCW7"/>
<name>A0A6S6UCW7_9GAMM</name>
<feature type="domain" description="DUF1722" evidence="1">
    <location>
        <begin position="196"/>
        <end position="313"/>
    </location>
</feature>
<protein>
    <recommendedName>
        <fullName evidence="1">DUF1722 domain-containing protein</fullName>
    </recommendedName>
</protein>
<dbReference type="InterPro" id="IPR007553">
    <property type="entry name" value="2-thiour_desulf"/>
</dbReference>
<dbReference type="InterPro" id="IPR013560">
    <property type="entry name" value="DUF1722"/>
</dbReference>
<sequence length="322" mass="36955">MENNKVLVGISSCLIGEEVRFNGGHKKDRYIVQTLGEYFDFTPFCPEVAIGLGIPRPIIRLVRDAEDAPVRAVDAKKNELDHTQKLAGYAESVTEKVKPLSGYILKKDSPSCGMIRVKVYREDLPKSPPQRDGAGIYARIIRENFPNLPMEEEGRLCDPVLRENFIERVFMYHRWQQLEQSTMTPAKLVDFHSDHKYSIMAHGQAPLKELGQLVAKAGNTEDFSALCQQYISTLMAAMTLRVSRGQHTNVLQHMMGYVSDAIDSEDRAELTEMLMRYKQGYVPLIVPLTLMNHHFRKHPHPYIERQYYLNPHPTELMLRNQL</sequence>
<dbReference type="InterPro" id="IPR017087">
    <property type="entry name" value="UCP037004"/>
</dbReference>
<dbReference type="PANTHER" id="PTHR30087:SF0">
    <property type="entry name" value="INNER MEMBRANE PROTEIN"/>
    <property type="match status" value="1"/>
</dbReference>
<dbReference type="EMBL" id="CACVAT010000546">
    <property type="protein sequence ID" value="CAA6829729.1"/>
    <property type="molecule type" value="Genomic_DNA"/>
</dbReference>
<dbReference type="Pfam" id="PF08349">
    <property type="entry name" value="DUF1722"/>
    <property type="match status" value="1"/>
</dbReference>
<dbReference type="PIRSF" id="PIRSF037004">
    <property type="entry name" value="UCP037004"/>
    <property type="match status" value="1"/>
</dbReference>
<reference evidence="2" key="1">
    <citation type="submission" date="2020-01" db="EMBL/GenBank/DDBJ databases">
        <authorList>
            <person name="Meier V. D."/>
            <person name="Meier V D."/>
        </authorList>
    </citation>
    <scope>NUCLEOTIDE SEQUENCE</scope>
    <source>
        <strain evidence="2">HLG_WM_MAG_09</strain>
    </source>
</reference>
<dbReference type="PANTHER" id="PTHR30087">
    <property type="entry name" value="INNER MEMBRANE PROTEIN"/>
    <property type="match status" value="1"/>
</dbReference>
<accession>A0A6S6UCW7</accession>
<evidence type="ECO:0000313" key="2">
    <source>
        <dbReference type="EMBL" id="CAA6829729.1"/>
    </source>
</evidence>
<gene>
    <name evidence="2" type="ORF">HELGO_WM7573</name>
</gene>